<dbReference type="STRING" id="446462.Amir_2660"/>
<dbReference type="Proteomes" id="UP000002213">
    <property type="component" value="Chromosome"/>
</dbReference>
<dbReference type="HOGENOM" id="CLU_020931_2_0_11"/>
<keyword evidence="6" id="KW-0285">Flavoprotein</keyword>
<dbReference type="InterPro" id="IPR025700">
    <property type="entry name" value="Lys/Orn_oxygenase"/>
</dbReference>
<comment type="cofactor">
    <cofactor evidence="1">
        <name>FAD</name>
        <dbReference type="ChEBI" id="CHEBI:57692"/>
    </cofactor>
</comment>
<dbReference type="PANTHER" id="PTHR42802:SF1">
    <property type="entry name" value="L-ORNITHINE N(5)-MONOOXYGENASE"/>
    <property type="match status" value="1"/>
</dbReference>
<evidence type="ECO:0000256" key="4">
    <source>
        <dbReference type="ARBA" id="ARBA00013076"/>
    </source>
</evidence>
<evidence type="ECO:0000256" key="13">
    <source>
        <dbReference type="ARBA" id="ARBA00032493"/>
    </source>
</evidence>
<dbReference type="RefSeq" id="WP_015801484.1">
    <property type="nucleotide sequence ID" value="NC_013093.1"/>
</dbReference>
<feature type="region of interest" description="Disordered" evidence="16">
    <location>
        <begin position="415"/>
        <end position="448"/>
    </location>
</feature>
<comment type="similarity">
    <text evidence="3">Belongs to the lysine N(6)-hydroxylase/L-ornithine N(5)-oxygenase family.</text>
</comment>
<organism evidence="17 18">
    <name type="scientific">Actinosynnema mirum (strain ATCC 29888 / DSM 43827 / JCM 3225 / NBRC 14064 / NCIMB 13271 / NRRL B-12336 / IMRU 3971 / 101)</name>
    <dbReference type="NCBI Taxonomy" id="446462"/>
    <lineage>
        <taxon>Bacteria</taxon>
        <taxon>Bacillati</taxon>
        <taxon>Actinomycetota</taxon>
        <taxon>Actinomycetes</taxon>
        <taxon>Pseudonocardiales</taxon>
        <taxon>Pseudonocardiaceae</taxon>
        <taxon>Actinosynnema</taxon>
    </lineage>
</organism>
<dbReference type="GO" id="GO:0047091">
    <property type="term" value="F:L-lysine 6-monooxygenase (NADPH) activity"/>
    <property type="evidence" value="ECO:0007669"/>
    <property type="project" value="UniProtKB-EC"/>
</dbReference>
<dbReference type="EC" id="1.14.13.59" evidence="4"/>
<dbReference type="Pfam" id="PF13434">
    <property type="entry name" value="Lys_Orn_oxgnase"/>
    <property type="match status" value="1"/>
</dbReference>
<keyword evidence="18" id="KW-1185">Reference proteome</keyword>
<dbReference type="EMBL" id="CP001630">
    <property type="protein sequence ID" value="ACU36595.1"/>
    <property type="molecule type" value="Genomic_DNA"/>
</dbReference>
<dbReference type="eggNOG" id="COG3486">
    <property type="taxonomic scope" value="Bacteria"/>
</dbReference>
<evidence type="ECO:0000256" key="1">
    <source>
        <dbReference type="ARBA" id="ARBA00001974"/>
    </source>
</evidence>
<keyword evidence="9 17" id="KW-0560">Oxidoreductase</keyword>
<keyword evidence="8" id="KW-0521">NADP</keyword>
<evidence type="ECO:0000256" key="6">
    <source>
        <dbReference type="ARBA" id="ARBA00022630"/>
    </source>
</evidence>
<evidence type="ECO:0000256" key="9">
    <source>
        <dbReference type="ARBA" id="ARBA00023002"/>
    </source>
</evidence>
<dbReference type="PANTHER" id="PTHR42802">
    <property type="entry name" value="MONOOXYGENASE"/>
    <property type="match status" value="1"/>
</dbReference>
<dbReference type="SUPFAM" id="SSF51905">
    <property type="entry name" value="FAD/NAD(P)-binding domain"/>
    <property type="match status" value="2"/>
</dbReference>
<gene>
    <name evidence="17" type="ordered locus">Amir_2660</name>
</gene>
<evidence type="ECO:0000256" key="10">
    <source>
        <dbReference type="ARBA" id="ARBA00023033"/>
    </source>
</evidence>
<dbReference type="OrthoDB" id="7527071at2"/>
<evidence type="ECO:0000313" key="18">
    <source>
        <dbReference type="Proteomes" id="UP000002213"/>
    </source>
</evidence>
<reference evidence="17 18" key="1">
    <citation type="journal article" date="2009" name="Stand. Genomic Sci.">
        <title>Complete genome sequence of Actinosynnema mirum type strain (101).</title>
        <authorList>
            <person name="Land M."/>
            <person name="Lapidus A."/>
            <person name="Mayilraj S."/>
            <person name="Chen F."/>
            <person name="Copeland A."/>
            <person name="Del Rio T.G."/>
            <person name="Nolan M."/>
            <person name="Lucas S."/>
            <person name="Tice H."/>
            <person name="Cheng J.F."/>
            <person name="Chertkov O."/>
            <person name="Bruce D."/>
            <person name="Goodwin L."/>
            <person name="Pitluck S."/>
            <person name="Rohde M."/>
            <person name="Goker M."/>
            <person name="Pati A."/>
            <person name="Ivanova N."/>
            <person name="Mavromatis K."/>
            <person name="Chen A."/>
            <person name="Palaniappan K."/>
            <person name="Hauser L."/>
            <person name="Chang Y.J."/>
            <person name="Jeffries C.C."/>
            <person name="Brettin T."/>
            <person name="Detter J.C."/>
            <person name="Han C."/>
            <person name="Chain P."/>
            <person name="Tindall B.J."/>
            <person name="Bristow J."/>
            <person name="Eisen J.A."/>
            <person name="Markowitz V."/>
            <person name="Hugenholtz P."/>
            <person name="Kyrpides N.C."/>
            <person name="Klenk H.P."/>
        </authorList>
    </citation>
    <scope>NUCLEOTIDE SEQUENCE [LARGE SCALE GENOMIC DNA]</scope>
    <source>
        <strain evidence="18">ATCC 29888 / DSM 43827 / JCM 3225 / NBRC 14064 / NCIMB 13271 / NRRL B-12336 / IMRU 3971 / 101</strain>
    </source>
</reference>
<dbReference type="KEGG" id="ami:Amir_2660"/>
<keyword evidence="10 17" id="KW-0503">Monooxygenase</keyword>
<comment type="catalytic activity">
    <reaction evidence="15">
        <text>L-lysine + NADPH + O2 = N(6)-hydroxy-L-lysine + NADP(+) + H2O</text>
        <dbReference type="Rhea" id="RHEA:23228"/>
        <dbReference type="ChEBI" id="CHEBI:15377"/>
        <dbReference type="ChEBI" id="CHEBI:15379"/>
        <dbReference type="ChEBI" id="CHEBI:32551"/>
        <dbReference type="ChEBI" id="CHEBI:57783"/>
        <dbReference type="ChEBI" id="CHEBI:57820"/>
        <dbReference type="ChEBI" id="CHEBI:58349"/>
        <dbReference type="EC" id="1.14.13.59"/>
    </reaction>
</comment>
<name>C6WMR6_ACTMD</name>
<evidence type="ECO:0000313" key="17">
    <source>
        <dbReference type="EMBL" id="ACU36595.1"/>
    </source>
</evidence>
<protein>
    <recommendedName>
        <fullName evidence="5">L-lysine N6-monooxygenase MbtG</fullName>
        <ecNumber evidence="4">1.14.13.59</ecNumber>
    </recommendedName>
    <alternativeName>
        <fullName evidence="14">Lysine 6-N-hydroxylase</fullName>
    </alternativeName>
    <alternativeName>
        <fullName evidence="13">Lysine N6-hydroxylase</fullName>
    </alternativeName>
    <alternativeName>
        <fullName evidence="11">Lysine-N-oxygenase</fullName>
    </alternativeName>
    <alternativeName>
        <fullName evidence="12">Mycobactin synthase protein G</fullName>
    </alternativeName>
</protein>
<evidence type="ECO:0000256" key="15">
    <source>
        <dbReference type="ARBA" id="ARBA00048407"/>
    </source>
</evidence>
<evidence type="ECO:0000256" key="16">
    <source>
        <dbReference type="SAM" id="MobiDB-lite"/>
    </source>
</evidence>
<evidence type="ECO:0000256" key="3">
    <source>
        <dbReference type="ARBA" id="ARBA00007588"/>
    </source>
</evidence>
<proteinExistence type="inferred from homology"/>
<dbReference type="InterPro" id="IPR036188">
    <property type="entry name" value="FAD/NAD-bd_sf"/>
</dbReference>
<evidence type="ECO:0000256" key="12">
    <source>
        <dbReference type="ARBA" id="ARBA00031158"/>
    </source>
</evidence>
<accession>C6WMR6</accession>
<evidence type="ECO:0000256" key="7">
    <source>
        <dbReference type="ARBA" id="ARBA00022827"/>
    </source>
</evidence>
<evidence type="ECO:0000256" key="8">
    <source>
        <dbReference type="ARBA" id="ARBA00022857"/>
    </source>
</evidence>
<sequence>MEHQEVELLAIGAGPANLALAVALEELAPEIAANTTIVEQHDTVAWQRGMLLPWSQSQVSFLKDLVTLRNPRSEFSFLNFLHANGRLDEFINLGTFTPYRREISDYLSWVAASLKSVRVLHGRKVVAVEPRAEVGGEVTSWLVRFSDGSTTGARSLVFGTGRDPHVPTEFLGLPQEKVAHSIEFAQRLKQLDPATTKRVVVVGGAQSAAEMFWESHQALPGAEVTMVMRSIGLNGYESSKFTNELFYPSFVDTFNSALPDAREQLLREMHRTNYGGLSPATLENLYRTIYLEKLSGDQRMSVITMVEVADARSEGDEVVLTLVDRKDGSRTELRCDVVLLGTGYSQKMPLVTRNLAASVGADDFTVTRNYRVTLPAHVTARVYLQGVNEATHGIADSLISVLAIRSSEIVADLRADDRPAHTPAQAPAQPPAQAPARTQPELLDVVRS</sequence>
<evidence type="ECO:0000256" key="2">
    <source>
        <dbReference type="ARBA" id="ARBA00004924"/>
    </source>
</evidence>
<keyword evidence="7" id="KW-0274">FAD</keyword>
<dbReference type="Gene3D" id="3.50.50.60">
    <property type="entry name" value="FAD/NAD(P)-binding domain"/>
    <property type="match status" value="1"/>
</dbReference>
<dbReference type="AlphaFoldDB" id="C6WMR6"/>
<evidence type="ECO:0000256" key="5">
    <source>
        <dbReference type="ARBA" id="ARBA00016406"/>
    </source>
</evidence>
<evidence type="ECO:0000256" key="14">
    <source>
        <dbReference type="ARBA" id="ARBA00032738"/>
    </source>
</evidence>
<dbReference type="GO" id="GO:0006879">
    <property type="term" value="P:intracellular iron ion homeostasis"/>
    <property type="evidence" value="ECO:0007669"/>
    <property type="project" value="TreeGrafter"/>
</dbReference>
<comment type="pathway">
    <text evidence="2">Siderophore biosynthesis.</text>
</comment>
<evidence type="ECO:0000256" key="11">
    <source>
        <dbReference type="ARBA" id="ARBA00029939"/>
    </source>
</evidence>